<gene>
    <name evidence="2" type="ORF">KIN20_027471</name>
</gene>
<reference evidence="2" key="1">
    <citation type="submission" date="2021-06" db="EMBL/GenBank/DDBJ databases">
        <title>Parelaphostrongylus tenuis whole genome reference sequence.</title>
        <authorList>
            <person name="Garwood T.J."/>
            <person name="Larsen P.A."/>
            <person name="Fountain-Jones N.M."/>
            <person name="Garbe J.R."/>
            <person name="Macchietto M.G."/>
            <person name="Kania S.A."/>
            <person name="Gerhold R.W."/>
            <person name="Richards J.E."/>
            <person name="Wolf T.M."/>
        </authorList>
    </citation>
    <scope>NUCLEOTIDE SEQUENCE</scope>
    <source>
        <strain evidence="2">MNPRO001-30</strain>
        <tissue evidence="2">Meninges</tissue>
    </source>
</reference>
<sequence length="101" mass="11449">MTRISDSDKLKMTPERRRPIKRKTERWPVSRGVTVTDGCPVRRLEDENGTLSVITRAVKNSVGKKCLVAIDRCMWRKTSWTTAARPTDQPADGPAEQRTVP</sequence>
<protein>
    <submittedName>
        <fullName evidence="2">Uncharacterized protein</fullName>
    </submittedName>
</protein>
<comment type="caution">
    <text evidence="2">The sequence shown here is derived from an EMBL/GenBank/DDBJ whole genome shotgun (WGS) entry which is preliminary data.</text>
</comment>
<evidence type="ECO:0000313" key="2">
    <source>
        <dbReference type="EMBL" id="KAJ1366719.1"/>
    </source>
</evidence>
<accession>A0AAD5QZQ3</accession>
<name>A0AAD5QZQ3_PARTN</name>
<feature type="compositionally biased region" description="Basic and acidic residues" evidence="1">
    <location>
        <begin position="1"/>
        <end position="17"/>
    </location>
</feature>
<feature type="region of interest" description="Disordered" evidence="1">
    <location>
        <begin position="79"/>
        <end position="101"/>
    </location>
</feature>
<organism evidence="2 3">
    <name type="scientific">Parelaphostrongylus tenuis</name>
    <name type="common">Meningeal worm</name>
    <dbReference type="NCBI Taxonomy" id="148309"/>
    <lineage>
        <taxon>Eukaryota</taxon>
        <taxon>Metazoa</taxon>
        <taxon>Ecdysozoa</taxon>
        <taxon>Nematoda</taxon>
        <taxon>Chromadorea</taxon>
        <taxon>Rhabditida</taxon>
        <taxon>Rhabditina</taxon>
        <taxon>Rhabditomorpha</taxon>
        <taxon>Strongyloidea</taxon>
        <taxon>Metastrongylidae</taxon>
        <taxon>Parelaphostrongylus</taxon>
    </lineage>
</organism>
<proteinExistence type="predicted"/>
<feature type="region of interest" description="Disordered" evidence="1">
    <location>
        <begin position="1"/>
        <end position="31"/>
    </location>
</feature>
<dbReference type="AlphaFoldDB" id="A0AAD5QZQ3"/>
<evidence type="ECO:0000256" key="1">
    <source>
        <dbReference type="SAM" id="MobiDB-lite"/>
    </source>
</evidence>
<keyword evidence="3" id="KW-1185">Reference proteome</keyword>
<evidence type="ECO:0000313" key="3">
    <source>
        <dbReference type="Proteomes" id="UP001196413"/>
    </source>
</evidence>
<dbReference type="Proteomes" id="UP001196413">
    <property type="component" value="Unassembled WGS sequence"/>
</dbReference>
<dbReference type="EMBL" id="JAHQIW010005650">
    <property type="protein sequence ID" value="KAJ1366719.1"/>
    <property type="molecule type" value="Genomic_DNA"/>
</dbReference>